<proteinExistence type="predicted"/>
<keyword evidence="2" id="KW-1185">Reference proteome</keyword>
<sequence length="311" mass="34940">MAAVTVDGYRTPSFTYNANQSFQDEDLGRRIYCSKYVSSWLLDEVAIGCHLECLKFACKLVPWAKFRPVSDRETSSIAKARLNYSGTNFKQSRFKNNLIAIYGRHSTSEQDILGGHSPSSTSSSSINQGGAIGTPISRLFANSVYWYDPTPSEEQHRLQVLRQELGWILSETLSPRRKLPSEVSTQIAGHLIQYYTTMASLILPYEGESTVSISNDIWATYIQIDGRSYISGLSNVQTRESMELILQAGSRHEEDTLYILGDHIGIHEIHFSIGFSEAFKPTRVSSWWRVLPLDPIQDKLSFFSDTASSGN</sequence>
<dbReference type="OrthoDB" id="5027863at2759"/>
<comment type="caution">
    <text evidence="1">The sequence shown here is derived from an EMBL/GenBank/DDBJ whole genome shotgun (WGS) entry which is preliminary data.</text>
</comment>
<evidence type="ECO:0000313" key="2">
    <source>
        <dbReference type="Proteomes" id="UP000696573"/>
    </source>
</evidence>
<dbReference type="EMBL" id="CABFNQ020000732">
    <property type="protein sequence ID" value="CAH0028437.1"/>
    <property type="molecule type" value="Genomic_DNA"/>
</dbReference>
<dbReference type="AlphaFoldDB" id="A0A9N9YS03"/>
<name>A0A9N9YS03_9HYPO</name>
<organism evidence="1 2">
    <name type="scientific">Clonostachys rhizophaga</name>
    <dbReference type="NCBI Taxonomy" id="160324"/>
    <lineage>
        <taxon>Eukaryota</taxon>
        <taxon>Fungi</taxon>
        <taxon>Dikarya</taxon>
        <taxon>Ascomycota</taxon>
        <taxon>Pezizomycotina</taxon>
        <taxon>Sordariomycetes</taxon>
        <taxon>Hypocreomycetidae</taxon>
        <taxon>Hypocreales</taxon>
        <taxon>Bionectriaceae</taxon>
        <taxon>Clonostachys</taxon>
    </lineage>
</organism>
<gene>
    <name evidence="1" type="ORF">CRHIZ90672A_00010683</name>
</gene>
<protein>
    <submittedName>
        <fullName evidence="1">Uncharacterized protein</fullName>
    </submittedName>
</protein>
<reference evidence="1" key="1">
    <citation type="submission" date="2021-10" db="EMBL/GenBank/DDBJ databases">
        <authorList>
            <person name="Piombo E."/>
        </authorList>
    </citation>
    <scope>NUCLEOTIDE SEQUENCE</scope>
</reference>
<accession>A0A9N9YS03</accession>
<evidence type="ECO:0000313" key="1">
    <source>
        <dbReference type="EMBL" id="CAH0028437.1"/>
    </source>
</evidence>
<dbReference type="Proteomes" id="UP000696573">
    <property type="component" value="Unassembled WGS sequence"/>
</dbReference>